<dbReference type="EMBL" id="CP031742">
    <property type="protein sequence ID" value="AXQ54107.1"/>
    <property type="molecule type" value="Genomic_DNA"/>
</dbReference>
<proteinExistence type="predicted"/>
<accession>A0A385D8V4</accession>
<evidence type="ECO:0000313" key="1">
    <source>
        <dbReference type="EMBL" id="AXQ54107.1"/>
    </source>
</evidence>
<protein>
    <submittedName>
        <fullName evidence="1">Uncharacterized protein</fullName>
    </submittedName>
</protein>
<reference evidence="1 2" key="1">
    <citation type="submission" date="2018-08" db="EMBL/GenBank/DDBJ databases">
        <authorList>
            <person name="Ferrada E.E."/>
            <person name="Latorre B.A."/>
        </authorList>
    </citation>
    <scope>NUCLEOTIDE SEQUENCE [LARGE SCALE GENOMIC DNA]</scope>
    <source>
        <strain evidence="1 2">VK-A60T</strain>
    </source>
</reference>
<organism evidence="1 2">
    <name type="scientific">Streptomyces koyangensis</name>
    <dbReference type="NCBI Taxonomy" id="188770"/>
    <lineage>
        <taxon>Bacteria</taxon>
        <taxon>Bacillati</taxon>
        <taxon>Actinomycetota</taxon>
        <taxon>Actinomycetes</taxon>
        <taxon>Kitasatosporales</taxon>
        <taxon>Streptomycetaceae</taxon>
        <taxon>Streptomyces</taxon>
        <taxon>Streptomyces aurantiacus group</taxon>
    </lineage>
</organism>
<gene>
    <name evidence="1" type="ORF">D0C37_05530</name>
</gene>
<sequence>MATWFRTYYEDEDLWLYFEADEEGWAVRHIEIGGEDARPRTAASLKEVLHLRDHADLAAMTRYERRYGVLADAPLDGWQDQPGAARITAEEFERLWGEARRVRGGAG</sequence>
<dbReference type="AlphaFoldDB" id="A0A385D8V4"/>
<dbReference type="Proteomes" id="UP000259636">
    <property type="component" value="Chromosome"/>
</dbReference>
<dbReference type="RefSeq" id="WP_117348819.1">
    <property type="nucleotide sequence ID" value="NZ_CP031742.1"/>
</dbReference>
<dbReference type="KEGG" id="sky:D0C37_05530"/>
<evidence type="ECO:0000313" key="2">
    <source>
        <dbReference type="Proteomes" id="UP000259636"/>
    </source>
</evidence>
<name>A0A385D8V4_9ACTN</name>
<dbReference type="GeneID" id="300113661"/>